<dbReference type="AlphaFoldDB" id="A0A9P5YVT7"/>
<evidence type="ECO:0000313" key="2">
    <source>
        <dbReference type="Proteomes" id="UP000807469"/>
    </source>
</evidence>
<dbReference type="Proteomes" id="UP000807469">
    <property type="component" value="Unassembled WGS sequence"/>
</dbReference>
<accession>A0A9P5YVT7</accession>
<evidence type="ECO:0000313" key="1">
    <source>
        <dbReference type="EMBL" id="KAF9476066.1"/>
    </source>
</evidence>
<name>A0A9P5YVT7_9AGAR</name>
<comment type="caution">
    <text evidence="1">The sequence shown here is derived from an EMBL/GenBank/DDBJ whole genome shotgun (WGS) entry which is preliminary data.</text>
</comment>
<protein>
    <submittedName>
        <fullName evidence="1">Uncharacterized protein</fullName>
    </submittedName>
</protein>
<organism evidence="1 2">
    <name type="scientific">Pholiota conissans</name>
    <dbReference type="NCBI Taxonomy" id="109636"/>
    <lineage>
        <taxon>Eukaryota</taxon>
        <taxon>Fungi</taxon>
        <taxon>Dikarya</taxon>
        <taxon>Basidiomycota</taxon>
        <taxon>Agaricomycotina</taxon>
        <taxon>Agaricomycetes</taxon>
        <taxon>Agaricomycetidae</taxon>
        <taxon>Agaricales</taxon>
        <taxon>Agaricineae</taxon>
        <taxon>Strophariaceae</taxon>
        <taxon>Pholiota</taxon>
    </lineage>
</organism>
<keyword evidence="2" id="KW-1185">Reference proteome</keyword>
<proteinExistence type="predicted"/>
<sequence length="113" mass="12847">MSFSSFIARSQCVILVSLRSAFRVTILLTVRRLFTDPPFALHHSLSIISMRPGQPCPPPLPLQQHNQLHLLHASSGTFPTNHRIRIIHIASACIAPMLRVDATLWRGTRRRYE</sequence>
<dbReference type="EMBL" id="MU155308">
    <property type="protein sequence ID" value="KAF9476066.1"/>
    <property type="molecule type" value="Genomic_DNA"/>
</dbReference>
<gene>
    <name evidence="1" type="ORF">BDN70DRAFT_193406</name>
</gene>
<reference evidence="1" key="1">
    <citation type="submission" date="2020-11" db="EMBL/GenBank/DDBJ databases">
        <authorList>
            <consortium name="DOE Joint Genome Institute"/>
            <person name="Ahrendt S."/>
            <person name="Riley R."/>
            <person name="Andreopoulos W."/>
            <person name="Labutti K."/>
            <person name="Pangilinan J."/>
            <person name="Ruiz-Duenas F.J."/>
            <person name="Barrasa J.M."/>
            <person name="Sanchez-Garcia M."/>
            <person name="Camarero S."/>
            <person name="Miyauchi S."/>
            <person name="Serrano A."/>
            <person name="Linde D."/>
            <person name="Babiker R."/>
            <person name="Drula E."/>
            <person name="Ayuso-Fernandez I."/>
            <person name="Pacheco R."/>
            <person name="Padilla G."/>
            <person name="Ferreira P."/>
            <person name="Barriuso J."/>
            <person name="Kellner H."/>
            <person name="Castanera R."/>
            <person name="Alfaro M."/>
            <person name="Ramirez L."/>
            <person name="Pisabarro A.G."/>
            <person name="Kuo A."/>
            <person name="Tritt A."/>
            <person name="Lipzen A."/>
            <person name="He G."/>
            <person name="Yan M."/>
            <person name="Ng V."/>
            <person name="Cullen D."/>
            <person name="Martin F."/>
            <person name="Rosso M.-N."/>
            <person name="Henrissat B."/>
            <person name="Hibbett D."/>
            <person name="Martinez A.T."/>
            <person name="Grigoriev I.V."/>
        </authorList>
    </citation>
    <scope>NUCLEOTIDE SEQUENCE</scope>
    <source>
        <strain evidence="1">CIRM-BRFM 674</strain>
    </source>
</reference>